<dbReference type="Gene3D" id="3.40.50.2000">
    <property type="entry name" value="Glycogen Phosphorylase B"/>
    <property type="match status" value="2"/>
</dbReference>
<reference evidence="2 3" key="1">
    <citation type="submission" date="2017-02" db="EMBL/GenBank/DDBJ databases">
        <authorList>
            <person name="Peterson S.W."/>
        </authorList>
    </citation>
    <scope>NUCLEOTIDE SEQUENCE [LARGE SCALE GENOMIC DNA]</scope>
    <source>
        <strain evidence="2 3">DSM 22899</strain>
    </source>
</reference>
<feature type="domain" description="Glycosyl transferase family 1" evidence="1">
    <location>
        <begin position="180"/>
        <end position="357"/>
    </location>
</feature>
<gene>
    <name evidence="2" type="ORF">SAMN05660226_03530</name>
</gene>
<protein>
    <submittedName>
        <fullName evidence="2">Glycosyltransferase involved in cell wall bisynthesis</fullName>
    </submittedName>
</protein>
<dbReference type="PANTHER" id="PTHR12526">
    <property type="entry name" value="GLYCOSYLTRANSFERASE"/>
    <property type="match status" value="1"/>
</dbReference>
<dbReference type="Proteomes" id="UP000190541">
    <property type="component" value="Unassembled WGS sequence"/>
</dbReference>
<dbReference type="Pfam" id="PF00534">
    <property type="entry name" value="Glycos_transf_1"/>
    <property type="match status" value="1"/>
</dbReference>
<evidence type="ECO:0000259" key="1">
    <source>
        <dbReference type="Pfam" id="PF00534"/>
    </source>
</evidence>
<dbReference type="GO" id="GO:0016757">
    <property type="term" value="F:glycosyltransferase activity"/>
    <property type="evidence" value="ECO:0007669"/>
    <property type="project" value="InterPro"/>
</dbReference>
<organism evidence="2 3">
    <name type="scientific">Parapedobacter luteus</name>
    <dbReference type="NCBI Taxonomy" id="623280"/>
    <lineage>
        <taxon>Bacteria</taxon>
        <taxon>Pseudomonadati</taxon>
        <taxon>Bacteroidota</taxon>
        <taxon>Sphingobacteriia</taxon>
        <taxon>Sphingobacteriales</taxon>
        <taxon>Sphingobacteriaceae</taxon>
        <taxon>Parapedobacter</taxon>
    </lineage>
</organism>
<dbReference type="CDD" id="cd03822">
    <property type="entry name" value="GT4_mannosyltransferase-like"/>
    <property type="match status" value="1"/>
</dbReference>
<dbReference type="InterPro" id="IPR001296">
    <property type="entry name" value="Glyco_trans_1"/>
</dbReference>
<dbReference type="SUPFAM" id="SSF53756">
    <property type="entry name" value="UDP-Glycosyltransferase/glycogen phosphorylase"/>
    <property type="match status" value="1"/>
</dbReference>
<dbReference type="RefSeq" id="WP_245826983.1">
    <property type="nucleotide sequence ID" value="NZ_FUYS01000011.1"/>
</dbReference>
<name>A0A1T5ET93_9SPHI</name>
<dbReference type="AlphaFoldDB" id="A0A1T5ET93"/>
<proteinExistence type="predicted"/>
<keyword evidence="3" id="KW-1185">Reference proteome</keyword>
<dbReference type="STRING" id="623280.SAMN05660226_03530"/>
<sequence>MKIAYISTCQPRECGLATFNENLLQAVNHYLPFNASGSFMVALNDSDDKYQYDYDNRVKFVIAQEHLADYQAAASFINRSGADMCCIQHEFGIFGGRSGAHLLTLTSALQMPYTVILHTVLERPDPVQLFITRKLADGAAKVIVMSKKAVQLLREAYRIPLGKISSIPHGVPDFEKPDIQTIKQQLELPIGKILLTFGLIGPSKGLETVIRALPTIREQHPDAKYVILGKTHPGVLKRSGEDYRDSLKLLAAQLGVEKHLLFISKFVDEQDLHAYLSACDIYLTPYPNEAQITSGTLSYAVGAGAAVVSTPYWHAQELLKSNRGKLFNFNDHSQLSAIVNNLLSNPAELNKLKQNAFRHGLSLRWPKIGKQYTQLFKANAETTSPTLLTENTLMKVTSLTRPLSWKTY</sequence>
<keyword evidence="2" id="KW-0808">Transferase</keyword>
<evidence type="ECO:0000313" key="2">
    <source>
        <dbReference type="EMBL" id="SKB87156.1"/>
    </source>
</evidence>
<dbReference type="PANTHER" id="PTHR12526:SF572">
    <property type="entry name" value="BLL5144 PROTEIN"/>
    <property type="match status" value="1"/>
</dbReference>
<evidence type="ECO:0000313" key="3">
    <source>
        <dbReference type="Proteomes" id="UP000190541"/>
    </source>
</evidence>
<accession>A0A1T5ET93</accession>
<dbReference type="EMBL" id="FUYS01000011">
    <property type="protein sequence ID" value="SKB87156.1"/>
    <property type="molecule type" value="Genomic_DNA"/>
</dbReference>